<sequence>MKVKKFIAKNMPEAMVKVREELGNDAVILHSKPIETGGFLGFFTKKNVEIIAAIDPDLRKKAPQKRKDTKAGEPLQRAGSLPKELTGEIAELKKLMQGFQKQPAADRTTTNYPGHLTGIHQRLLDQEVSEANRHIIMDHLLKRWYSENGEEQSQETVTKWTVEACQELMDKENYGPFLYEKRFLNVVGPTGVGKTTTIAKIAANAVLRDKKKAAFITTDTYRIAAIEQLKTYANILNVPVEVAYSIDDFKAAKEKLKEYDVIFVDSAGRNFRNPVYVEQLGDVIDFNDEMETHLVLSLTSKYSDMKNIVDQFKSVNVDKVIFTKADETTSYGAMLNVYTDFKIGASYITMGQNVPDDIVEASPGKVTDRLLRS</sequence>
<dbReference type="GO" id="GO:0006614">
    <property type="term" value="P:SRP-dependent cotranslational protein targeting to membrane"/>
    <property type="evidence" value="ECO:0007669"/>
    <property type="project" value="UniProtKB-UniRule"/>
</dbReference>
<dbReference type="Gene3D" id="3.40.50.300">
    <property type="entry name" value="P-loop containing nucleotide triphosphate hydrolases"/>
    <property type="match status" value="1"/>
</dbReference>
<feature type="region of interest" description="Disordered" evidence="14">
    <location>
        <begin position="60"/>
        <end position="80"/>
    </location>
</feature>
<keyword evidence="4" id="KW-0813">Transport</keyword>
<evidence type="ECO:0000313" key="18">
    <source>
        <dbReference type="Proteomes" id="UP000198935"/>
    </source>
</evidence>
<dbReference type="NCBIfam" id="TIGR03499">
    <property type="entry name" value="FlhF"/>
    <property type="match status" value="1"/>
</dbReference>
<evidence type="ECO:0000256" key="13">
    <source>
        <dbReference type="NCBIfam" id="TIGR03499"/>
    </source>
</evidence>
<reference evidence="18" key="1">
    <citation type="submission" date="2016-10" db="EMBL/GenBank/DDBJ databases">
        <authorList>
            <person name="Varghese N."/>
            <person name="Submissions S."/>
        </authorList>
    </citation>
    <scope>NUCLEOTIDE SEQUENCE [LARGE SCALE GENOMIC DNA]</scope>
    <source>
        <strain evidence="18">SP</strain>
    </source>
</reference>
<dbReference type="Gene3D" id="1.20.120.1380">
    <property type="entry name" value="Flagellar FlhF biosynthesis protein, N domain"/>
    <property type="match status" value="1"/>
</dbReference>
<evidence type="ECO:0000313" key="17">
    <source>
        <dbReference type="EMBL" id="SDY71445.1"/>
    </source>
</evidence>
<dbReference type="InterPro" id="IPR027417">
    <property type="entry name" value="P-loop_NTPase"/>
</dbReference>
<dbReference type="PANTHER" id="PTHR43134:SF3">
    <property type="entry name" value="FLAGELLAR BIOSYNTHESIS PROTEIN FLHF"/>
    <property type="match status" value="1"/>
</dbReference>
<evidence type="ECO:0000259" key="15">
    <source>
        <dbReference type="SMART" id="SM00382"/>
    </source>
</evidence>
<dbReference type="STRING" id="1503961.SAMN05421736_103110"/>
<keyword evidence="8" id="KW-0653">Protein transport</keyword>
<evidence type="ECO:0000259" key="16">
    <source>
        <dbReference type="SMART" id="SM00962"/>
    </source>
</evidence>
<keyword evidence="7" id="KW-1005">Bacterial flagellum biogenesis</keyword>
<feature type="compositionally biased region" description="Basic and acidic residues" evidence="14">
    <location>
        <begin position="60"/>
        <end position="71"/>
    </location>
</feature>
<evidence type="ECO:0000256" key="1">
    <source>
        <dbReference type="ARBA" id="ARBA00004413"/>
    </source>
</evidence>
<evidence type="ECO:0000256" key="7">
    <source>
        <dbReference type="ARBA" id="ARBA00022795"/>
    </source>
</evidence>
<evidence type="ECO:0000256" key="6">
    <source>
        <dbReference type="ARBA" id="ARBA00022741"/>
    </source>
</evidence>
<dbReference type="GO" id="GO:0044781">
    <property type="term" value="P:bacterial-type flagellum organization"/>
    <property type="evidence" value="ECO:0007669"/>
    <property type="project" value="UniProtKB-UniRule"/>
</dbReference>
<name>A0A1H3M612_9BACI</name>
<dbReference type="FunFam" id="3.40.50.300:FF:000695">
    <property type="entry name" value="Flagellar biosynthesis regulator FlhF"/>
    <property type="match status" value="1"/>
</dbReference>
<comment type="similarity">
    <text evidence="2">Belongs to the GTP-binding SRP family.</text>
</comment>
<dbReference type="GO" id="GO:0005047">
    <property type="term" value="F:signal recognition particle binding"/>
    <property type="evidence" value="ECO:0007669"/>
    <property type="project" value="TreeGrafter"/>
</dbReference>
<dbReference type="Pfam" id="PF00448">
    <property type="entry name" value="SRP54"/>
    <property type="match status" value="1"/>
</dbReference>
<comment type="function">
    <text evidence="12">Necessary for flagellar biosynthesis. May be involved in translocation of the flagellum.</text>
</comment>
<keyword evidence="6" id="KW-0547">Nucleotide-binding</keyword>
<evidence type="ECO:0000256" key="9">
    <source>
        <dbReference type="ARBA" id="ARBA00023134"/>
    </source>
</evidence>
<evidence type="ECO:0000256" key="11">
    <source>
        <dbReference type="ARBA" id="ARBA00023225"/>
    </source>
</evidence>
<keyword evidence="10" id="KW-0472">Membrane</keyword>
<dbReference type="InterPro" id="IPR000897">
    <property type="entry name" value="SRP54_GTPase_dom"/>
</dbReference>
<dbReference type="Proteomes" id="UP000198935">
    <property type="component" value="Unassembled WGS sequence"/>
</dbReference>
<dbReference type="InterPro" id="IPR020006">
    <property type="entry name" value="FlhF"/>
</dbReference>
<evidence type="ECO:0000256" key="10">
    <source>
        <dbReference type="ARBA" id="ARBA00023136"/>
    </source>
</evidence>
<keyword evidence="17" id="KW-0282">Flagellum</keyword>
<protein>
    <recommendedName>
        <fullName evidence="3 13">Flagellar biosynthesis protein FlhF</fullName>
    </recommendedName>
</protein>
<dbReference type="GO" id="GO:0005886">
    <property type="term" value="C:plasma membrane"/>
    <property type="evidence" value="ECO:0007669"/>
    <property type="project" value="UniProtKB-SubCell"/>
</dbReference>
<dbReference type="SMART" id="SM00382">
    <property type="entry name" value="AAA"/>
    <property type="match status" value="1"/>
</dbReference>
<organism evidence="17 18">
    <name type="scientific">Evansella caseinilytica</name>
    <dbReference type="NCBI Taxonomy" id="1503961"/>
    <lineage>
        <taxon>Bacteria</taxon>
        <taxon>Bacillati</taxon>
        <taxon>Bacillota</taxon>
        <taxon>Bacilli</taxon>
        <taxon>Bacillales</taxon>
        <taxon>Bacillaceae</taxon>
        <taxon>Evansella</taxon>
    </lineage>
</organism>
<keyword evidence="5" id="KW-1003">Cell membrane</keyword>
<dbReference type="SUPFAM" id="SSF52540">
    <property type="entry name" value="P-loop containing nucleoside triphosphate hydrolases"/>
    <property type="match status" value="1"/>
</dbReference>
<keyword evidence="11" id="KW-1006">Bacterial flagellum protein export</keyword>
<evidence type="ECO:0000256" key="14">
    <source>
        <dbReference type="SAM" id="MobiDB-lite"/>
    </source>
</evidence>
<feature type="domain" description="AAA+ ATPase" evidence="15">
    <location>
        <begin position="180"/>
        <end position="349"/>
    </location>
</feature>
<dbReference type="SMART" id="SM00962">
    <property type="entry name" value="SRP54"/>
    <property type="match status" value="1"/>
</dbReference>
<dbReference type="AlphaFoldDB" id="A0A1H3M612"/>
<evidence type="ECO:0000256" key="8">
    <source>
        <dbReference type="ARBA" id="ARBA00022927"/>
    </source>
</evidence>
<evidence type="ECO:0000256" key="5">
    <source>
        <dbReference type="ARBA" id="ARBA00022475"/>
    </source>
</evidence>
<evidence type="ECO:0000256" key="4">
    <source>
        <dbReference type="ARBA" id="ARBA00022448"/>
    </source>
</evidence>
<keyword evidence="9" id="KW-0342">GTP-binding</keyword>
<evidence type="ECO:0000256" key="12">
    <source>
        <dbReference type="ARBA" id="ARBA00025337"/>
    </source>
</evidence>
<keyword evidence="18" id="KW-1185">Reference proteome</keyword>
<feature type="domain" description="SRP54-type proteins GTP-binding" evidence="16">
    <location>
        <begin position="181"/>
        <end position="372"/>
    </location>
</feature>
<dbReference type="GO" id="GO:0015031">
    <property type="term" value="P:protein transport"/>
    <property type="evidence" value="ECO:0007669"/>
    <property type="project" value="UniProtKB-KW"/>
</dbReference>
<proteinExistence type="inferred from homology"/>
<dbReference type="InterPro" id="IPR047040">
    <property type="entry name" value="FlhF__GTPase_dom"/>
</dbReference>
<dbReference type="GO" id="GO:0005525">
    <property type="term" value="F:GTP binding"/>
    <property type="evidence" value="ECO:0007669"/>
    <property type="project" value="UniProtKB-UniRule"/>
</dbReference>
<dbReference type="OrthoDB" id="9778554at2"/>
<keyword evidence="17" id="KW-0969">Cilium</keyword>
<evidence type="ECO:0000256" key="3">
    <source>
        <dbReference type="ARBA" id="ARBA00014919"/>
    </source>
</evidence>
<accession>A0A1H3M612</accession>
<dbReference type="PANTHER" id="PTHR43134">
    <property type="entry name" value="SIGNAL RECOGNITION PARTICLE RECEPTOR SUBUNIT ALPHA"/>
    <property type="match status" value="1"/>
</dbReference>
<dbReference type="InterPro" id="IPR003593">
    <property type="entry name" value="AAA+_ATPase"/>
</dbReference>
<dbReference type="CDD" id="cd17873">
    <property type="entry name" value="FlhF"/>
    <property type="match status" value="1"/>
</dbReference>
<comment type="subcellular location">
    <subcellularLocation>
        <location evidence="1">Cell membrane</location>
        <topology evidence="1">Peripheral membrane protein</topology>
        <orientation evidence="1">Cytoplasmic side</orientation>
    </subcellularLocation>
</comment>
<keyword evidence="17" id="KW-0966">Cell projection</keyword>
<evidence type="ECO:0000256" key="2">
    <source>
        <dbReference type="ARBA" id="ARBA00008531"/>
    </source>
</evidence>
<gene>
    <name evidence="17" type="ORF">SAMN05421736_103110</name>
</gene>
<dbReference type="GO" id="GO:0003924">
    <property type="term" value="F:GTPase activity"/>
    <property type="evidence" value="ECO:0007669"/>
    <property type="project" value="UniProtKB-UniRule"/>
</dbReference>
<dbReference type="EMBL" id="FNPI01000003">
    <property type="protein sequence ID" value="SDY71445.1"/>
    <property type="molecule type" value="Genomic_DNA"/>
</dbReference>